<evidence type="ECO:0000256" key="3">
    <source>
        <dbReference type="ARBA" id="ARBA00022801"/>
    </source>
</evidence>
<feature type="domain" description="GH18" evidence="9">
    <location>
        <begin position="1"/>
        <end position="244"/>
    </location>
</feature>
<dbReference type="PANTHER" id="PTHR45708">
    <property type="entry name" value="ENDOCHITINASE"/>
    <property type="match status" value="1"/>
</dbReference>
<dbReference type="CDD" id="cd12215">
    <property type="entry name" value="ChiC_BD"/>
    <property type="match status" value="1"/>
</dbReference>
<dbReference type="GO" id="GO:0006032">
    <property type="term" value="P:chitin catabolic process"/>
    <property type="evidence" value="ECO:0007669"/>
    <property type="project" value="UniProtKB-KW"/>
</dbReference>
<evidence type="ECO:0000256" key="6">
    <source>
        <dbReference type="ARBA" id="ARBA00023295"/>
    </source>
</evidence>
<dbReference type="InterPro" id="IPR001223">
    <property type="entry name" value="Glyco_hydro18_cat"/>
</dbReference>
<keyword evidence="3 10" id="KW-0378">Hydrolase</keyword>
<dbReference type="InterPro" id="IPR001579">
    <property type="entry name" value="Glyco_hydro_18_chit_AS"/>
</dbReference>
<evidence type="ECO:0000256" key="2">
    <source>
        <dbReference type="ARBA" id="ARBA00012729"/>
    </source>
</evidence>
<evidence type="ECO:0000313" key="11">
    <source>
        <dbReference type="Proteomes" id="UP001215280"/>
    </source>
</evidence>
<comment type="caution">
    <text evidence="10">The sequence shown here is derived from an EMBL/GenBank/DDBJ whole genome shotgun (WGS) entry which is preliminary data.</text>
</comment>
<keyword evidence="7" id="KW-0624">Polysaccharide degradation</keyword>
<name>A0AAD7MU79_9AGAR</name>
<organism evidence="10 11">
    <name type="scientific">Mycena maculata</name>
    <dbReference type="NCBI Taxonomy" id="230809"/>
    <lineage>
        <taxon>Eukaryota</taxon>
        <taxon>Fungi</taxon>
        <taxon>Dikarya</taxon>
        <taxon>Basidiomycota</taxon>
        <taxon>Agaricomycotina</taxon>
        <taxon>Agaricomycetes</taxon>
        <taxon>Agaricomycetidae</taxon>
        <taxon>Agaricales</taxon>
        <taxon>Marasmiineae</taxon>
        <taxon>Mycenaceae</taxon>
        <taxon>Mycena</taxon>
    </lineage>
</organism>
<evidence type="ECO:0000256" key="4">
    <source>
        <dbReference type="ARBA" id="ARBA00023024"/>
    </source>
</evidence>
<sequence length="432" mass="43709">MQRRSDPVFAGTGLANCQFLAAGIEACQAAGKVVTISLGGGAGAGAVFTSDAEAVTFAGTIWDLFLGGSSSTRPFGAAVLDGVDLDIEGGSPTGFASFVTEIRSLSAGASKPYYITAAPQCPYPDAYIGSAINAVGFDAVFVQFYNNYCGVSAYSDPNDWDFSTWDNWAKTVSPNPNVKVFIGAPAAEAAANSGSYVDAATLGAIAIATRAEYSSFGGIMLWDASQAYANDRYDMQIKNLITTAGGGTTTSTKTSTTSTKTTTTTTSTKTTTTTTKTTSTTSSSTVKTTSTTSTITSGSCAGVSAWVSTVAYVGGSEVTYNSDLWQSNQWSDDEVPGGVAGAWVNLGACSSLAAGTAKGVGVPATAATLTATVHATAAVSTAVKTVKASAVVAAETAHATFAVSAVESVKASPATAVETGEIKRGNSRAFKL</sequence>
<evidence type="ECO:0000259" key="9">
    <source>
        <dbReference type="PROSITE" id="PS51910"/>
    </source>
</evidence>
<dbReference type="Gene3D" id="2.10.10.20">
    <property type="entry name" value="Carbohydrate-binding module superfamily 5/12"/>
    <property type="match status" value="1"/>
</dbReference>
<evidence type="ECO:0000256" key="7">
    <source>
        <dbReference type="ARBA" id="ARBA00023326"/>
    </source>
</evidence>
<dbReference type="InterPro" id="IPR050542">
    <property type="entry name" value="Glycosyl_Hydrlase18_Chitinase"/>
</dbReference>
<dbReference type="PROSITE" id="PS01095">
    <property type="entry name" value="GH18_1"/>
    <property type="match status" value="1"/>
</dbReference>
<proteinExistence type="predicted"/>
<dbReference type="InterPro" id="IPR036573">
    <property type="entry name" value="CBM_sf_5/12"/>
</dbReference>
<gene>
    <name evidence="10" type="ORF">DFH07DRAFT_895045</name>
</gene>
<dbReference type="EC" id="3.2.1.14" evidence="2"/>
<evidence type="ECO:0000256" key="8">
    <source>
        <dbReference type="SAM" id="MobiDB-lite"/>
    </source>
</evidence>
<dbReference type="PROSITE" id="PS51910">
    <property type="entry name" value="GH18_2"/>
    <property type="match status" value="1"/>
</dbReference>
<feature type="compositionally biased region" description="Low complexity" evidence="8">
    <location>
        <begin position="249"/>
        <end position="288"/>
    </location>
</feature>
<protein>
    <recommendedName>
        <fullName evidence="2">chitinase</fullName>
        <ecNumber evidence="2">3.2.1.14</ecNumber>
    </recommendedName>
</protein>
<comment type="catalytic activity">
    <reaction evidence="1">
        <text>Random endo-hydrolysis of N-acetyl-beta-D-glucosaminide (1-&gt;4)-beta-linkages in chitin and chitodextrins.</text>
        <dbReference type="EC" id="3.2.1.14"/>
    </reaction>
</comment>
<accession>A0AAD7MU79</accession>
<keyword evidence="5" id="KW-0119">Carbohydrate metabolism</keyword>
<dbReference type="SUPFAM" id="SSF51445">
    <property type="entry name" value="(Trans)glycosidases"/>
    <property type="match status" value="1"/>
</dbReference>
<keyword evidence="4" id="KW-0146">Chitin degradation</keyword>
<dbReference type="Gene3D" id="3.20.20.80">
    <property type="entry name" value="Glycosidases"/>
    <property type="match status" value="1"/>
</dbReference>
<evidence type="ECO:0000256" key="5">
    <source>
        <dbReference type="ARBA" id="ARBA00023277"/>
    </source>
</evidence>
<dbReference type="PANTHER" id="PTHR45708:SF49">
    <property type="entry name" value="ENDOCHITINASE"/>
    <property type="match status" value="1"/>
</dbReference>
<keyword evidence="6" id="KW-0326">Glycosidase</keyword>
<dbReference type="InterPro" id="IPR017853">
    <property type="entry name" value="GH"/>
</dbReference>
<dbReference type="GO" id="GO:0008843">
    <property type="term" value="F:endochitinase activity"/>
    <property type="evidence" value="ECO:0007669"/>
    <property type="project" value="UniProtKB-EC"/>
</dbReference>
<dbReference type="GO" id="GO:0005576">
    <property type="term" value="C:extracellular region"/>
    <property type="evidence" value="ECO:0007669"/>
    <property type="project" value="InterPro"/>
</dbReference>
<dbReference type="Proteomes" id="UP001215280">
    <property type="component" value="Unassembled WGS sequence"/>
</dbReference>
<dbReference type="AlphaFoldDB" id="A0AAD7MU79"/>
<feature type="region of interest" description="Disordered" evidence="8">
    <location>
        <begin position="247"/>
        <end position="288"/>
    </location>
</feature>
<keyword evidence="11" id="KW-1185">Reference proteome</keyword>
<dbReference type="GO" id="GO:0030246">
    <property type="term" value="F:carbohydrate binding"/>
    <property type="evidence" value="ECO:0007669"/>
    <property type="project" value="InterPro"/>
</dbReference>
<dbReference type="EMBL" id="JARJLG010000187">
    <property type="protein sequence ID" value="KAJ7730882.1"/>
    <property type="molecule type" value="Genomic_DNA"/>
</dbReference>
<reference evidence="10" key="1">
    <citation type="submission" date="2023-03" db="EMBL/GenBank/DDBJ databases">
        <title>Massive genome expansion in bonnet fungi (Mycena s.s.) driven by repeated elements and novel gene families across ecological guilds.</title>
        <authorList>
            <consortium name="Lawrence Berkeley National Laboratory"/>
            <person name="Harder C.B."/>
            <person name="Miyauchi S."/>
            <person name="Viragh M."/>
            <person name="Kuo A."/>
            <person name="Thoen E."/>
            <person name="Andreopoulos B."/>
            <person name="Lu D."/>
            <person name="Skrede I."/>
            <person name="Drula E."/>
            <person name="Henrissat B."/>
            <person name="Morin E."/>
            <person name="Kohler A."/>
            <person name="Barry K."/>
            <person name="LaButti K."/>
            <person name="Morin E."/>
            <person name="Salamov A."/>
            <person name="Lipzen A."/>
            <person name="Mereny Z."/>
            <person name="Hegedus B."/>
            <person name="Baldrian P."/>
            <person name="Stursova M."/>
            <person name="Weitz H."/>
            <person name="Taylor A."/>
            <person name="Grigoriev I.V."/>
            <person name="Nagy L.G."/>
            <person name="Martin F."/>
            <person name="Kauserud H."/>
        </authorList>
    </citation>
    <scope>NUCLEOTIDE SEQUENCE</scope>
    <source>
        <strain evidence="10">CBHHK188m</strain>
    </source>
</reference>
<evidence type="ECO:0000256" key="1">
    <source>
        <dbReference type="ARBA" id="ARBA00000822"/>
    </source>
</evidence>
<dbReference type="GO" id="GO:0000272">
    <property type="term" value="P:polysaccharide catabolic process"/>
    <property type="evidence" value="ECO:0007669"/>
    <property type="project" value="UniProtKB-KW"/>
</dbReference>
<evidence type="ECO:0000313" key="10">
    <source>
        <dbReference type="EMBL" id="KAJ7730882.1"/>
    </source>
</evidence>
<dbReference type="SUPFAM" id="SSF51055">
    <property type="entry name" value="Carbohydrate binding domain"/>
    <property type="match status" value="1"/>
</dbReference>